<keyword evidence="2" id="KW-0732">Signal</keyword>
<dbReference type="AlphaFoldDB" id="A0A6L6QDB2"/>
<feature type="compositionally biased region" description="Basic and acidic residues" evidence="1">
    <location>
        <begin position="150"/>
        <end position="159"/>
    </location>
</feature>
<proteinExistence type="predicted"/>
<evidence type="ECO:0000256" key="1">
    <source>
        <dbReference type="SAM" id="MobiDB-lite"/>
    </source>
</evidence>
<feature type="region of interest" description="Disordered" evidence="1">
    <location>
        <begin position="150"/>
        <end position="171"/>
    </location>
</feature>
<dbReference type="RefSeq" id="WP_155453084.1">
    <property type="nucleotide sequence ID" value="NZ_WNKX01000003.1"/>
</dbReference>
<dbReference type="EMBL" id="WNKX01000003">
    <property type="protein sequence ID" value="MTW10149.1"/>
    <property type="molecule type" value="Genomic_DNA"/>
</dbReference>
<organism evidence="3 4">
    <name type="scientific">Massilia eburnea</name>
    <dbReference type="NCBI Taxonomy" id="1776165"/>
    <lineage>
        <taxon>Bacteria</taxon>
        <taxon>Pseudomonadati</taxon>
        <taxon>Pseudomonadota</taxon>
        <taxon>Betaproteobacteria</taxon>
        <taxon>Burkholderiales</taxon>
        <taxon>Oxalobacteraceae</taxon>
        <taxon>Telluria group</taxon>
        <taxon>Massilia</taxon>
    </lineage>
</organism>
<feature type="signal peptide" evidence="2">
    <location>
        <begin position="1"/>
        <end position="21"/>
    </location>
</feature>
<evidence type="ECO:0000256" key="2">
    <source>
        <dbReference type="SAM" id="SignalP"/>
    </source>
</evidence>
<keyword evidence="4" id="KW-1185">Reference proteome</keyword>
<evidence type="ECO:0000313" key="3">
    <source>
        <dbReference type="EMBL" id="MTW10149.1"/>
    </source>
</evidence>
<gene>
    <name evidence="3" type="ORF">GM658_05995</name>
</gene>
<feature type="chain" id="PRO_5027116420" evidence="2">
    <location>
        <begin position="22"/>
        <end position="189"/>
    </location>
</feature>
<comment type="caution">
    <text evidence="3">The sequence shown here is derived from an EMBL/GenBank/DDBJ whole genome shotgun (WGS) entry which is preliminary data.</text>
</comment>
<dbReference type="Proteomes" id="UP000472320">
    <property type="component" value="Unassembled WGS sequence"/>
</dbReference>
<accession>A0A6L6QDB2</accession>
<name>A0A6L6QDB2_9BURK</name>
<protein>
    <submittedName>
        <fullName evidence="3">Uncharacterized protein</fullName>
    </submittedName>
</protein>
<dbReference type="OrthoDB" id="8702033at2"/>
<evidence type="ECO:0000313" key="4">
    <source>
        <dbReference type="Proteomes" id="UP000472320"/>
    </source>
</evidence>
<sequence length="189" mass="20642">MKTLFAILIFLLPFISTQAVSLSGRSTDETVCDLSPSTSYNLTKNVLFVEAGTRDEAEIYTRIALRFITSKCRDGQVLIMHSDFGDSLDDRFFRDVSAQVCSASKVQRDSTSTTEAPQSFQIKCPISKLREAASHLSAIEREKPTEAKIAEGAPIHRPDSGNNNQPKKDCKGSLSFGQVVLGMGGKCSD</sequence>
<reference evidence="3 4" key="1">
    <citation type="submission" date="2019-11" db="EMBL/GenBank/DDBJ databases">
        <title>Type strains purchased from KCTC, JCM and DSMZ.</title>
        <authorList>
            <person name="Lu H."/>
        </authorList>
    </citation>
    <scope>NUCLEOTIDE SEQUENCE [LARGE SCALE GENOMIC DNA]</scope>
    <source>
        <strain evidence="3 4">JCM 31587</strain>
    </source>
</reference>